<dbReference type="Proteomes" id="UP001597280">
    <property type="component" value="Unassembled WGS sequence"/>
</dbReference>
<comment type="similarity">
    <text evidence="1">Belongs to the 'phage' integrase family.</text>
</comment>
<dbReference type="PROSITE" id="PS51900">
    <property type="entry name" value="CB"/>
    <property type="match status" value="1"/>
</dbReference>
<dbReference type="InterPro" id="IPR044068">
    <property type="entry name" value="CB"/>
</dbReference>
<dbReference type="InterPro" id="IPR011010">
    <property type="entry name" value="DNA_brk_join_enz"/>
</dbReference>
<sequence length="390" mass="43083">MRDTSHPKIKQYTDKRTGKPRYLVRYRKPNGVQTMKRGFTTKRDAEAWLTDLESSKRRGEFVAVSAGRATIGELAEPWLRGKEVRVKASTWAALETAWRVHVAPTWERTAVAAVLPSDVQSWIRDLSEEKSPTVVIRAHGVLAGILDVAVRDRRIVANPARNVELPRKRRRAARYLSHVEVERVASISRHPALVYLLAYGGLRWGEATALRGTSVDRDRCRVRVDEAVVWVRGKPVVGTPKSHERRSVPLPRFVIDMLPDAGDGLLFPGARGEYMTAPTKAGRAADGSRLVVRWWEAALTAAGLPYMPPHDLRHTAASLAVQSGASVKVVQRMLGHASASMTLDVYADLFDADLDEVSAALEVRRAHELNTSPPDGRASRGALRIVGQAG</sequence>
<dbReference type="InterPro" id="IPR028259">
    <property type="entry name" value="AP2-like_int_N"/>
</dbReference>
<reference evidence="8" key="1">
    <citation type="journal article" date="2019" name="Int. J. Syst. Evol. Microbiol.">
        <title>The Global Catalogue of Microorganisms (GCM) 10K type strain sequencing project: providing services to taxonomists for standard genome sequencing and annotation.</title>
        <authorList>
            <consortium name="The Broad Institute Genomics Platform"/>
            <consortium name="The Broad Institute Genome Sequencing Center for Infectious Disease"/>
            <person name="Wu L."/>
            <person name="Ma J."/>
        </authorList>
    </citation>
    <scope>NUCLEOTIDE SEQUENCE [LARGE SCALE GENOMIC DNA]</scope>
    <source>
        <strain evidence="8">JCM 11650</strain>
    </source>
</reference>
<dbReference type="SUPFAM" id="SSF56349">
    <property type="entry name" value="DNA breaking-rejoining enzymes"/>
    <property type="match status" value="1"/>
</dbReference>
<evidence type="ECO:0000256" key="3">
    <source>
        <dbReference type="ARBA" id="ARBA00023172"/>
    </source>
</evidence>
<evidence type="ECO:0000313" key="7">
    <source>
        <dbReference type="EMBL" id="MFD1835007.1"/>
    </source>
</evidence>
<protein>
    <submittedName>
        <fullName evidence="7">Tyrosine-type recombinase/integrase</fullName>
    </submittedName>
</protein>
<name>A0ABW4PXN6_9MICO</name>
<evidence type="ECO:0000259" key="6">
    <source>
        <dbReference type="PROSITE" id="PS51900"/>
    </source>
</evidence>
<dbReference type="Pfam" id="PF00589">
    <property type="entry name" value="Phage_integrase"/>
    <property type="match status" value="1"/>
</dbReference>
<organism evidence="7 8">
    <name type="scientific">Brachybacterium rhamnosum</name>
    <dbReference type="NCBI Taxonomy" id="173361"/>
    <lineage>
        <taxon>Bacteria</taxon>
        <taxon>Bacillati</taxon>
        <taxon>Actinomycetota</taxon>
        <taxon>Actinomycetes</taxon>
        <taxon>Micrococcales</taxon>
        <taxon>Dermabacteraceae</taxon>
        <taxon>Brachybacterium</taxon>
    </lineage>
</organism>
<gene>
    <name evidence="7" type="ORF">ACFSDA_07935</name>
</gene>
<dbReference type="InterPro" id="IPR013762">
    <property type="entry name" value="Integrase-like_cat_sf"/>
</dbReference>
<proteinExistence type="inferred from homology"/>
<dbReference type="Gene3D" id="1.10.443.10">
    <property type="entry name" value="Intergrase catalytic core"/>
    <property type="match status" value="1"/>
</dbReference>
<keyword evidence="2 4" id="KW-0238">DNA-binding</keyword>
<dbReference type="PANTHER" id="PTHR30349:SF64">
    <property type="entry name" value="PROPHAGE INTEGRASE INTD-RELATED"/>
    <property type="match status" value="1"/>
</dbReference>
<dbReference type="PANTHER" id="PTHR30349">
    <property type="entry name" value="PHAGE INTEGRASE-RELATED"/>
    <property type="match status" value="1"/>
</dbReference>
<evidence type="ECO:0000256" key="1">
    <source>
        <dbReference type="ARBA" id="ARBA00008857"/>
    </source>
</evidence>
<feature type="domain" description="Core-binding (CB)" evidence="6">
    <location>
        <begin position="69"/>
        <end position="150"/>
    </location>
</feature>
<keyword evidence="8" id="KW-1185">Reference proteome</keyword>
<evidence type="ECO:0000259" key="5">
    <source>
        <dbReference type="PROSITE" id="PS51898"/>
    </source>
</evidence>
<keyword evidence="3" id="KW-0233">DNA recombination</keyword>
<dbReference type="InterPro" id="IPR050090">
    <property type="entry name" value="Tyrosine_recombinase_XerCD"/>
</dbReference>
<evidence type="ECO:0000256" key="2">
    <source>
        <dbReference type="ARBA" id="ARBA00023125"/>
    </source>
</evidence>
<evidence type="ECO:0000256" key="4">
    <source>
        <dbReference type="PROSITE-ProRule" id="PRU01248"/>
    </source>
</evidence>
<dbReference type="Pfam" id="PF14657">
    <property type="entry name" value="Arm-DNA-bind_4"/>
    <property type="match status" value="1"/>
</dbReference>
<dbReference type="EMBL" id="JBHUFL010000002">
    <property type="protein sequence ID" value="MFD1835007.1"/>
    <property type="molecule type" value="Genomic_DNA"/>
</dbReference>
<dbReference type="InterPro" id="IPR010998">
    <property type="entry name" value="Integrase_recombinase_N"/>
</dbReference>
<evidence type="ECO:0000313" key="8">
    <source>
        <dbReference type="Proteomes" id="UP001597280"/>
    </source>
</evidence>
<feature type="domain" description="Tyr recombinase" evidence="5">
    <location>
        <begin position="171"/>
        <end position="359"/>
    </location>
</feature>
<accession>A0ABW4PXN6</accession>
<dbReference type="CDD" id="cd01189">
    <property type="entry name" value="INT_ICEBs1_C_like"/>
    <property type="match status" value="1"/>
</dbReference>
<dbReference type="RefSeq" id="WP_343904218.1">
    <property type="nucleotide sequence ID" value="NZ_BAAAIS010000002.1"/>
</dbReference>
<dbReference type="PROSITE" id="PS51898">
    <property type="entry name" value="TYR_RECOMBINASE"/>
    <property type="match status" value="1"/>
</dbReference>
<dbReference type="InterPro" id="IPR002104">
    <property type="entry name" value="Integrase_catalytic"/>
</dbReference>
<dbReference type="Gene3D" id="1.10.150.130">
    <property type="match status" value="1"/>
</dbReference>
<comment type="caution">
    <text evidence="7">The sequence shown here is derived from an EMBL/GenBank/DDBJ whole genome shotgun (WGS) entry which is preliminary data.</text>
</comment>